<reference evidence="1 2" key="1">
    <citation type="submission" date="2017-01" db="EMBL/GenBank/DDBJ databases">
        <authorList>
            <person name="Mah S.A."/>
            <person name="Swanson W.J."/>
            <person name="Moy G.W."/>
            <person name="Vacquier V.D."/>
        </authorList>
    </citation>
    <scope>NUCLEOTIDE SEQUENCE [LARGE SCALE GENOMIC DNA]</scope>
    <source>
        <strain evidence="1 2">RU36E</strain>
    </source>
</reference>
<dbReference type="AlphaFoldDB" id="A0A1N6RWV7"/>
<organism evidence="1 2">
    <name type="scientific">Aquipseudomonas alcaligenes</name>
    <name type="common">Pseudomonas alcaligenes</name>
    <dbReference type="NCBI Taxonomy" id="43263"/>
    <lineage>
        <taxon>Bacteria</taxon>
        <taxon>Pseudomonadati</taxon>
        <taxon>Pseudomonadota</taxon>
        <taxon>Gammaproteobacteria</taxon>
        <taxon>Pseudomonadales</taxon>
        <taxon>Pseudomonadaceae</taxon>
        <taxon>Aquipseudomonas</taxon>
    </lineage>
</organism>
<accession>A0A1N6RWV7</accession>
<dbReference type="EMBL" id="FTMP01000003">
    <property type="protein sequence ID" value="SIQ33318.1"/>
    <property type="molecule type" value="Genomic_DNA"/>
</dbReference>
<protein>
    <recommendedName>
        <fullName evidence="3">Immunity protein 30 domain-containing protein</fullName>
    </recommendedName>
</protein>
<evidence type="ECO:0008006" key="3">
    <source>
        <dbReference type="Google" id="ProtNLM"/>
    </source>
</evidence>
<gene>
    <name evidence="1" type="ORF">SAMN05878282_103220</name>
</gene>
<dbReference type="RefSeq" id="WP_076426201.1">
    <property type="nucleotide sequence ID" value="NZ_FTMP01000003.1"/>
</dbReference>
<dbReference type="Proteomes" id="UP000185841">
    <property type="component" value="Unassembled WGS sequence"/>
</dbReference>
<sequence length="118" mass="13617">MDIISKLENLKQSALKQDADAVQDIIFSLSPLILNTKFASDEVIDFILELLEDPFLYDKDIAGHLLNFFEFESKNLSIEQKKRAYDWVVRNSKNFTSILGGQVIAELEDHHYLRIKDA</sequence>
<evidence type="ECO:0000313" key="1">
    <source>
        <dbReference type="EMBL" id="SIQ33318.1"/>
    </source>
</evidence>
<evidence type="ECO:0000313" key="2">
    <source>
        <dbReference type="Proteomes" id="UP000185841"/>
    </source>
</evidence>
<proteinExistence type="predicted"/>
<name>A0A1N6RWV7_AQUAC</name>